<dbReference type="InterPro" id="IPR037401">
    <property type="entry name" value="SnoaL-like"/>
</dbReference>
<gene>
    <name evidence="2" type="ORF">C8D91_1326</name>
</gene>
<dbReference type="InterPro" id="IPR032710">
    <property type="entry name" value="NTF2-like_dom_sf"/>
</dbReference>
<keyword evidence="3" id="KW-1185">Reference proteome</keyword>
<dbReference type="Proteomes" id="UP000295724">
    <property type="component" value="Unassembled WGS sequence"/>
</dbReference>
<reference evidence="2 3" key="1">
    <citation type="submission" date="2019-03" db="EMBL/GenBank/DDBJ databases">
        <title>Genomic Encyclopedia of Type Strains, Phase IV (KMG-IV): sequencing the most valuable type-strain genomes for metagenomic binning, comparative biology and taxonomic classification.</title>
        <authorList>
            <person name="Goeker M."/>
        </authorList>
    </citation>
    <scope>NUCLEOTIDE SEQUENCE [LARGE SCALE GENOMIC DNA]</scope>
    <source>
        <strain evidence="2 3">DSM 25488</strain>
    </source>
</reference>
<proteinExistence type="predicted"/>
<comment type="caution">
    <text evidence="2">The sequence shown here is derived from an EMBL/GenBank/DDBJ whole genome shotgun (WGS) entry which is preliminary data.</text>
</comment>
<evidence type="ECO:0000313" key="3">
    <source>
        <dbReference type="Proteomes" id="UP000295724"/>
    </source>
</evidence>
<dbReference type="RefSeq" id="WP_162846804.1">
    <property type="nucleotide sequence ID" value="NZ_NIHB01000001.1"/>
</dbReference>
<dbReference type="Gene3D" id="3.10.450.50">
    <property type="match status" value="1"/>
</dbReference>
<accession>A0A4R6XQU8</accession>
<name>A0A4R6XQU8_9GAMM</name>
<dbReference type="Pfam" id="PF12680">
    <property type="entry name" value="SnoaL_2"/>
    <property type="match status" value="1"/>
</dbReference>
<evidence type="ECO:0000259" key="1">
    <source>
        <dbReference type="Pfam" id="PF12680"/>
    </source>
</evidence>
<dbReference type="EMBL" id="SNZB01000003">
    <property type="protein sequence ID" value="TDR20354.1"/>
    <property type="molecule type" value="Genomic_DNA"/>
</dbReference>
<dbReference type="SUPFAM" id="SSF54427">
    <property type="entry name" value="NTF2-like"/>
    <property type="match status" value="1"/>
</dbReference>
<evidence type="ECO:0000313" key="2">
    <source>
        <dbReference type="EMBL" id="TDR20354.1"/>
    </source>
</evidence>
<organism evidence="2 3">
    <name type="scientific">Marinicella litoralis</name>
    <dbReference type="NCBI Taxonomy" id="644220"/>
    <lineage>
        <taxon>Bacteria</taxon>
        <taxon>Pseudomonadati</taxon>
        <taxon>Pseudomonadota</taxon>
        <taxon>Gammaproteobacteria</taxon>
        <taxon>Lysobacterales</taxon>
        <taxon>Marinicellaceae</taxon>
        <taxon>Marinicella</taxon>
    </lineage>
</organism>
<dbReference type="AlphaFoldDB" id="A0A4R6XQU8"/>
<sequence length="114" mass="13049">MNNDPLKITELYFNLSNQANLNAIELLFHPEATYSSAHTGLYYGIDDIMAMMKKFFDQFSSIHWQINAMKATDQHITETEFTCLTTDHSGVVVERSGVERLVVVDALIRHVEVR</sequence>
<protein>
    <submittedName>
        <fullName evidence="2">SnoaL-like protein</fullName>
    </submittedName>
</protein>
<feature type="domain" description="SnoaL-like" evidence="1">
    <location>
        <begin position="12"/>
        <end position="109"/>
    </location>
</feature>